<accession>E8R2I3</accession>
<dbReference type="Gene3D" id="3.40.50.2000">
    <property type="entry name" value="Glycogen Phosphorylase B"/>
    <property type="match status" value="2"/>
</dbReference>
<keyword evidence="2" id="KW-0808">Transferase</keyword>
<dbReference type="SUPFAM" id="SSF53756">
    <property type="entry name" value="UDP-Glycosyltransferase/glycogen phosphorylase"/>
    <property type="match status" value="1"/>
</dbReference>
<dbReference type="CDD" id="cd03801">
    <property type="entry name" value="GT4_PimA-like"/>
    <property type="match status" value="1"/>
</dbReference>
<evidence type="ECO:0000313" key="2">
    <source>
        <dbReference type="EMBL" id="ADV62483.1"/>
    </source>
</evidence>
<dbReference type="HOGENOM" id="CLU_009583_37_0_0"/>
<gene>
    <name evidence="2" type="ordered locus">Isop_1903</name>
</gene>
<dbReference type="PANTHER" id="PTHR45947:SF3">
    <property type="entry name" value="SULFOQUINOVOSYL TRANSFERASE SQD2"/>
    <property type="match status" value="1"/>
</dbReference>
<dbReference type="Pfam" id="PF13692">
    <property type="entry name" value="Glyco_trans_1_4"/>
    <property type="match status" value="1"/>
</dbReference>
<sequence>MRPPLVAVGFAHLASPIRPASARLPSRWVRPATRNRSCSQTNGPHAEFEPGSFRVVVACPDARPPAHQAALGLDKRGRLDCFLTAFHHAPSGSGRWLRRLEAIQPRRAQAWAAKLRRRAFEGLPEERIVAHPWVDLCLALENRFERGAVRAWVARRRIEGFDRRVAATLENRRPEVALLFSDVGSVHGWRTCRARGIVGVLSMVHGEVEEERAVLAREAQRDPDWLPIYLGDAPLDGGELDELHARRRLDLAGCDWVLVPSEHIAQRLRAGGFPAERLRVIPYAADTTRFRPDFSAAAARRERDRDRPLEQTEVRFLFAGGLQQRKGLKDLLVAWRWIKTRRPGWRLTLVGEPPRKIGPWTEALRDETIDVVGRVGHDAMPNQMARADVFVFPSLFEGSAVVTYEAMACGLPVIVTPQAGSIARHGHEGWEVPARRPEILAEAMLKLGDDPELRACWGRAARQRAEMFDWNRHQQSLAEALEQARVAGPRHASPQG</sequence>
<dbReference type="OrthoDB" id="9765330at2"/>
<organism evidence="2 3">
    <name type="scientific">Isosphaera pallida (strain ATCC 43644 / DSM 9630 / IS1B)</name>
    <dbReference type="NCBI Taxonomy" id="575540"/>
    <lineage>
        <taxon>Bacteria</taxon>
        <taxon>Pseudomonadati</taxon>
        <taxon>Planctomycetota</taxon>
        <taxon>Planctomycetia</taxon>
        <taxon>Isosphaerales</taxon>
        <taxon>Isosphaeraceae</taxon>
        <taxon>Isosphaera</taxon>
    </lineage>
</organism>
<dbReference type="InterPro" id="IPR028098">
    <property type="entry name" value="Glyco_trans_4-like_N"/>
</dbReference>
<protein>
    <submittedName>
        <fullName evidence="2">Glycosyl transferase group 1</fullName>
    </submittedName>
</protein>
<proteinExistence type="predicted"/>
<dbReference type="KEGG" id="ipa:Isop_1903"/>
<dbReference type="Proteomes" id="UP000008631">
    <property type="component" value="Chromosome"/>
</dbReference>
<evidence type="ECO:0000259" key="1">
    <source>
        <dbReference type="Pfam" id="PF13439"/>
    </source>
</evidence>
<feature type="domain" description="Glycosyltransferase subfamily 4-like N-terminal" evidence="1">
    <location>
        <begin position="160"/>
        <end position="289"/>
    </location>
</feature>
<evidence type="ECO:0000313" key="3">
    <source>
        <dbReference type="Proteomes" id="UP000008631"/>
    </source>
</evidence>
<dbReference type="eggNOG" id="COG0438">
    <property type="taxonomic scope" value="Bacteria"/>
</dbReference>
<name>E8R2I3_ISOPI</name>
<reference evidence="2 3" key="2">
    <citation type="journal article" date="2011" name="Stand. Genomic Sci.">
        <title>Complete genome sequence of Isosphaera pallida type strain (IS1B).</title>
        <authorList>
            <consortium name="US DOE Joint Genome Institute (JGI-PGF)"/>
            <person name="Goker M."/>
            <person name="Cleland D."/>
            <person name="Saunders E."/>
            <person name="Lapidus A."/>
            <person name="Nolan M."/>
            <person name="Lucas S."/>
            <person name="Hammon N."/>
            <person name="Deshpande S."/>
            <person name="Cheng J.F."/>
            <person name="Tapia R."/>
            <person name="Han C."/>
            <person name="Goodwin L."/>
            <person name="Pitluck S."/>
            <person name="Liolios K."/>
            <person name="Pagani I."/>
            <person name="Ivanova N."/>
            <person name="Mavromatis K."/>
            <person name="Pati A."/>
            <person name="Chen A."/>
            <person name="Palaniappan K."/>
            <person name="Land M."/>
            <person name="Hauser L."/>
            <person name="Chang Y.J."/>
            <person name="Jeffries C.D."/>
            <person name="Detter J.C."/>
            <person name="Beck B."/>
            <person name="Woyke T."/>
            <person name="Bristow J."/>
            <person name="Eisen J.A."/>
            <person name="Markowitz V."/>
            <person name="Hugenholtz P."/>
            <person name="Kyrpides N.C."/>
            <person name="Klenk H.P."/>
        </authorList>
    </citation>
    <scope>NUCLEOTIDE SEQUENCE [LARGE SCALE GENOMIC DNA]</scope>
    <source>
        <strain evidence="3">ATCC 43644 / DSM 9630 / IS1B</strain>
    </source>
</reference>
<dbReference type="STRING" id="575540.Isop_1903"/>
<reference key="1">
    <citation type="submission" date="2010-11" db="EMBL/GenBank/DDBJ databases">
        <title>The complete sequence of chromosome of Isophaera pallida ATCC 43644.</title>
        <authorList>
            <consortium name="US DOE Joint Genome Institute (JGI-PGF)"/>
            <person name="Lucas S."/>
            <person name="Copeland A."/>
            <person name="Lapidus A."/>
            <person name="Bruce D."/>
            <person name="Goodwin L."/>
            <person name="Pitluck S."/>
            <person name="Kyrpides N."/>
            <person name="Mavromatis K."/>
            <person name="Pagani I."/>
            <person name="Ivanova N."/>
            <person name="Saunders E."/>
            <person name="Brettin T."/>
            <person name="Detter J.C."/>
            <person name="Han C."/>
            <person name="Tapia R."/>
            <person name="Land M."/>
            <person name="Hauser L."/>
            <person name="Markowitz V."/>
            <person name="Cheng J.-F."/>
            <person name="Hugenholtz P."/>
            <person name="Woyke T."/>
            <person name="Wu D."/>
            <person name="Eisen J.A."/>
        </authorList>
    </citation>
    <scope>NUCLEOTIDE SEQUENCE</scope>
    <source>
        <strain>ATCC 43644</strain>
    </source>
</reference>
<dbReference type="Pfam" id="PF13439">
    <property type="entry name" value="Glyco_transf_4"/>
    <property type="match status" value="1"/>
</dbReference>
<dbReference type="AlphaFoldDB" id="E8R2I3"/>
<dbReference type="GO" id="GO:0016757">
    <property type="term" value="F:glycosyltransferase activity"/>
    <property type="evidence" value="ECO:0007669"/>
    <property type="project" value="TreeGrafter"/>
</dbReference>
<keyword evidence="3" id="KW-1185">Reference proteome</keyword>
<dbReference type="PANTHER" id="PTHR45947">
    <property type="entry name" value="SULFOQUINOVOSYL TRANSFERASE SQD2"/>
    <property type="match status" value="1"/>
</dbReference>
<dbReference type="InterPro" id="IPR050194">
    <property type="entry name" value="Glycosyltransferase_grp1"/>
</dbReference>
<dbReference type="InParanoid" id="E8R2I3"/>
<dbReference type="EMBL" id="CP002353">
    <property type="protein sequence ID" value="ADV62483.1"/>
    <property type="molecule type" value="Genomic_DNA"/>
</dbReference>
<dbReference type="RefSeq" id="WP_013564771.1">
    <property type="nucleotide sequence ID" value="NC_014962.1"/>
</dbReference>